<sequence length="706" mass="77526">MNELDTFYNGLNPSDQDSLNSAAGGNLLERSAQDVLKIIENKSKVRNSRNKPIVSQVKASNIDSSEIASAVASAVTSSMTAMFKQHQVTPAPASIKAVEESCVTCGGAHSYRQCPATDGNTFLGYQDNIQGYVSAAAINYNQGNTGYHPQSVANQIRPPGFAQPNVQNNQTRYNQGYNQNRGINQGNPNYQAPAYQAPIHQPQVVTTSDFSNYMKANDAVMKNMQAQMTYLTNSNIKLKNMFGQFMKMSITFTSGSGSLPSNTVANPRGDLKAITTRSGISYDGPPIPPPSSSLPKVVEREPEVTKDTVLPSTENIQPLVVQIQAPIDEPVVAPKPKPSIPYPSRANKQKLREKDDNLALKFVEIFRELHFELSFADALLHMPKFASMFKSLLNNKEKLFDLAKTPVNENCSAVILKKLPEKLGDPGKFLIPCDFPELVECLALADLGASINLMPLSIWKKLSLPELTPTQMILELADRSTTSPSGIAEDVFVKVGKFHFPADFVVVDYVVDPRVPLILGRPFLRTTRALIDVYGEELTLRVDDEAITFKVGQTSRYSYNNAKSVNRIDVIDVSCEEYAQEVLGFSDSSKSGNPTPSLDPILSTSFPSLTPFEGGDFILEEIEACLTNDSIPPGIDDADFDPEGDLLLLEKLLNDDPSSPLPPKELHFEEIKTIKSSIDDPPELELKDLPSHLEYVFLEGPINYPS</sequence>
<dbReference type="PANTHER" id="PTHR33067:SF35">
    <property type="entry name" value="ASPARTIC PEPTIDASE DDI1-TYPE DOMAIN-CONTAINING PROTEIN"/>
    <property type="match status" value="1"/>
</dbReference>
<organism evidence="2 3">
    <name type="scientific">Tanacetum coccineum</name>
    <dbReference type="NCBI Taxonomy" id="301880"/>
    <lineage>
        <taxon>Eukaryota</taxon>
        <taxon>Viridiplantae</taxon>
        <taxon>Streptophyta</taxon>
        <taxon>Embryophyta</taxon>
        <taxon>Tracheophyta</taxon>
        <taxon>Spermatophyta</taxon>
        <taxon>Magnoliopsida</taxon>
        <taxon>eudicotyledons</taxon>
        <taxon>Gunneridae</taxon>
        <taxon>Pentapetalae</taxon>
        <taxon>asterids</taxon>
        <taxon>campanulids</taxon>
        <taxon>Asterales</taxon>
        <taxon>Asteraceae</taxon>
        <taxon>Asteroideae</taxon>
        <taxon>Anthemideae</taxon>
        <taxon>Anthemidinae</taxon>
        <taxon>Tanacetum</taxon>
    </lineage>
</organism>
<dbReference type="CDD" id="cd00303">
    <property type="entry name" value="retropepsin_like"/>
    <property type="match status" value="1"/>
</dbReference>
<comment type="caution">
    <text evidence="2">The sequence shown here is derived from an EMBL/GenBank/DDBJ whole genome shotgun (WGS) entry which is preliminary data.</text>
</comment>
<dbReference type="EMBL" id="BQNB010021812">
    <property type="protein sequence ID" value="GJU10323.1"/>
    <property type="molecule type" value="Genomic_DNA"/>
</dbReference>
<keyword evidence="2" id="KW-0548">Nucleotidyltransferase</keyword>
<evidence type="ECO:0000256" key="1">
    <source>
        <dbReference type="SAM" id="MobiDB-lite"/>
    </source>
</evidence>
<evidence type="ECO:0000313" key="3">
    <source>
        <dbReference type="Proteomes" id="UP001151760"/>
    </source>
</evidence>
<protein>
    <submittedName>
        <fullName evidence="2">Reverse transcriptase domain-containing protein</fullName>
    </submittedName>
</protein>
<dbReference type="InterPro" id="IPR021109">
    <property type="entry name" value="Peptidase_aspartic_dom_sf"/>
</dbReference>
<name>A0ABQ5JFT3_9ASTR</name>
<keyword evidence="3" id="KW-1185">Reference proteome</keyword>
<feature type="region of interest" description="Disordered" evidence="1">
    <location>
        <begin position="278"/>
        <end position="301"/>
    </location>
</feature>
<evidence type="ECO:0000313" key="2">
    <source>
        <dbReference type="EMBL" id="GJU10323.1"/>
    </source>
</evidence>
<dbReference type="GO" id="GO:0003964">
    <property type="term" value="F:RNA-directed DNA polymerase activity"/>
    <property type="evidence" value="ECO:0007669"/>
    <property type="project" value="UniProtKB-KW"/>
</dbReference>
<reference evidence="2" key="1">
    <citation type="journal article" date="2022" name="Int. J. Mol. Sci.">
        <title>Draft Genome of Tanacetum Coccineum: Genomic Comparison of Closely Related Tanacetum-Family Plants.</title>
        <authorList>
            <person name="Yamashiro T."/>
            <person name="Shiraishi A."/>
            <person name="Nakayama K."/>
            <person name="Satake H."/>
        </authorList>
    </citation>
    <scope>NUCLEOTIDE SEQUENCE</scope>
</reference>
<dbReference type="Proteomes" id="UP001151760">
    <property type="component" value="Unassembled WGS sequence"/>
</dbReference>
<dbReference type="PANTHER" id="PTHR33067">
    <property type="entry name" value="RNA-DIRECTED DNA POLYMERASE-RELATED"/>
    <property type="match status" value="1"/>
</dbReference>
<dbReference type="SUPFAM" id="SSF50630">
    <property type="entry name" value="Acid proteases"/>
    <property type="match status" value="1"/>
</dbReference>
<keyword evidence="2" id="KW-0695">RNA-directed DNA polymerase</keyword>
<keyword evidence="2" id="KW-0808">Transferase</keyword>
<accession>A0ABQ5JFT3</accession>
<reference evidence="2" key="2">
    <citation type="submission" date="2022-01" db="EMBL/GenBank/DDBJ databases">
        <authorList>
            <person name="Yamashiro T."/>
            <person name="Shiraishi A."/>
            <person name="Satake H."/>
            <person name="Nakayama K."/>
        </authorList>
    </citation>
    <scope>NUCLEOTIDE SEQUENCE</scope>
</reference>
<dbReference type="Gene3D" id="2.40.70.10">
    <property type="entry name" value="Acid Proteases"/>
    <property type="match status" value="1"/>
</dbReference>
<proteinExistence type="predicted"/>
<gene>
    <name evidence="2" type="ORF">Tco_1132719</name>
</gene>